<dbReference type="Gene3D" id="3.40.1580.10">
    <property type="entry name" value="SMI1/KNR4-like"/>
    <property type="match status" value="1"/>
</dbReference>
<gene>
    <name evidence="2" type="ORF">GMA10_11735</name>
</gene>
<dbReference type="SMART" id="SM00860">
    <property type="entry name" value="SMI1_KNR4"/>
    <property type="match status" value="1"/>
</dbReference>
<evidence type="ECO:0000259" key="1">
    <source>
        <dbReference type="SMART" id="SM00860"/>
    </source>
</evidence>
<dbReference type="Proteomes" id="UP000462152">
    <property type="component" value="Unassembled WGS sequence"/>
</dbReference>
<sequence length="160" mass="18095">MNKEALLLFAAEQDLEWNEPATTEEIAELEEQLGVELPQDYKEFLEWHNGTDDREFCSTEEAADNADEFLEIAEEMDEVETFLEEDYQAGRVGKGTFVKGWVPFYDDGTGAVDVVDCAPGPNGTHGQVIHYDPDGDMSITHTSFTDWVESLDDDEEIEFD</sequence>
<dbReference type="InterPro" id="IPR037883">
    <property type="entry name" value="Knr4/Smi1-like_sf"/>
</dbReference>
<comment type="caution">
    <text evidence="2">The sequence shown here is derived from an EMBL/GenBank/DDBJ whole genome shotgun (WGS) entry which is preliminary data.</text>
</comment>
<dbReference type="EMBL" id="WOGT01000009">
    <property type="protein sequence ID" value="MUN55868.1"/>
    <property type="molecule type" value="Genomic_DNA"/>
</dbReference>
<dbReference type="OrthoDB" id="7593948at2"/>
<evidence type="ECO:0000313" key="3">
    <source>
        <dbReference type="Proteomes" id="UP000462152"/>
    </source>
</evidence>
<proteinExistence type="predicted"/>
<dbReference type="AlphaFoldDB" id="A0A7K1LKZ4"/>
<dbReference type="PANTHER" id="PTHR47432:SF1">
    <property type="entry name" value="CELL WALL ASSEMBLY REGULATOR SMI1"/>
    <property type="match status" value="1"/>
</dbReference>
<dbReference type="InterPro" id="IPR051873">
    <property type="entry name" value="KNR4/SMI1_regulator"/>
</dbReference>
<dbReference type="Pfam" id="PF09346">
    <property type="entry name" value="SMI1_KNR4"/>
    <property type="match status" value="1"/>
</dbReference>
<accession>A0A7K1LKZ4</accession>
<protein>
    <recommendedName>
        <fullName evidence="1">Knr4/Smi1-like domain-containing protein</fullName>
    </recommendedName>
</protein>
<dbReference type="RefSeq" id="WP_129316174.1">
    <property type="nucleotide sequence ID" value="NZ_JBITVH010000002.1"/>
</dbReference>
<evidence type="ECO:0000313" key="2">
    <source>
        <dbReference type="EMBL" id="MUN55868.1"/>
    </source>
</evidence>
<name>A0A7K1LKZ4_9MICC</name>
<dbReference type="PANTHER" id="PTHR47432">
    <property type="entry name" value="CELL WALL ASSEMBLY REGULATOR SMI1"/>
    <property type="match status" value="1"/>
</dbReference>
<dbReference type="InterPro" id="IPR018958">
    <property type="entry name" value="Knr4/Smi1-like_dom"/>
</dbReference>
<reference evidence="2 3" key="1">
    <citation type="submission" date="2019-12" db="EMBL/GenBank/DDBJ databases">
        <authorList>
            <person name="Li J."/>
            <person name="Shi Y."/>
            <person name="Xu G."/>
            <person name="Xiao D."/>
            <person name="Ran X."/>
        </authorList>
    </citation>
    <scope>NUCLEOTIDE SEQUENCE [LARGE SCALE GENOMIC DNA]</scope>
    <source>
        <strain evidence="2 3">JCM 15915</strain>
    </source>
</reference>
<organism evidence="2 3">
    <name type="scientific">Rothia koreensis</name>
    <dbReference type="NCBI Taxonomy" id="592378"/>
    <lineage>
        <taxon>Bacteria</taxon>
        <taxon>Bacillati</taxon>
        <taxon>Actinomycetota</taxon>
        <taxon>Actinomycetes</taxon>
        <taxon>Micrococcales</taxon>
        <taxon>Micrococcaceae</taxon>
        <taxon>Rothia</taxon>
    </lineage>
</organism>
<dbReference type="SUPFAM" id="SSF160631">
    <property type="entry name" value="SMI1/KNR4-like"/>
    <property type="match status" value="1"/>
</dbReference>
<feature type="domain" description="Knr4/Smi1-like" evidence="1">
    <location>
        <begin position="20"/>
        <end position="150"/>
    </location>
</feature>
<keyword evidence="3" id="KW-1185">Reference proteome</keyword>